<keyword evidence="2" id="KW-1185">Reference proteome</keyword>
<dbReference type="EC" id="4.2.1.10" evidence="1"/>
<organism evidence="1 2">
    <name type="scientific">Alienimonas chondri</name>
    <dbReference type="NCBI Taxonomy" id="2681879"/>
    <lineage>
        <taxon>Bacteria</taxon>
        <taxon>Pseudomonadati</taxon>
        <taxon>Planctomycetota</taxon>
        <taxon>Planctomycetia</taxon>
        <taxon>Planctomycetales</taxon>
        <taxon>Planctomycetaceae</taxon>
        <taxon>Alienimonas</taxon>
    </lineage>
</organism>
<protein>
    <submittedName>
        <fullName evidence="1">3-dehydroquinate dehydratase</fullName>
        <ecNumber evidence="1">4.2.1.10</ecNumber>
    </submittedName>
</protein>
<dbReference type="InterPro" id="IPR013785">
    <property type="entry name" value="Aldolase_TIM"/>
</dbReference>
<dbReference type="Pfam" id="PF01487">
    <property type="entry name" value="DHquinase_I"/>
    <property type="match status" value="1"/>
</dbReference>
<reference evidence="1 2" key="1">
    <citation type="journal article" date="2020" name="Syst. Appl. Microbiol.">
        <title>Alienimonas chondri sp. nov., a novel planctomycete isolated from the biofilm of the red alga Chondrus crispus.</title>
        <authorList>
            <person name="Vitorino I."/>
            <person name="Albuquerque L."/>
            <person name="Wiegand S."/>
            <person name="Kallscheuer N."/>
            <person name="da Costa M.S."/>
            <person name="Lobo-da-Cunha A."/>
            <person name="Jogler C."/>
            <person name="Lage O.M."/>
        </authorList>
    </citation>
    <scope>NUCLEOTIDE SEQUENCE [LARGE SCALE GENOMIC DNA]</scope>
    <source>
        <strain evidence="1 2">LzC2</strain>
    </source>
</reference>
<dbReference type="PANTHER" id="PTHR21089">
    <property type="entry name" value="SHIKIMATE DEHYDROGENASE"/>
    <property type="match status" value="1"/>
</dbReference>
<proteinExistence type="predicted"/>
<evidence type="ECO:0000313" key="1">
    <source>
        <dbReference type="EMBL" id="NNJ27684.1"/>
    </source>
</evidence>
<dbReference type="SUPFAM" id="SSF51735">
    <property type="entry name" value="NAD(P)-binding Rossmann-fold domains"/>
    <property type="match status" value="1"/>
</dbReference>
<dbReference type="Gene3D" id="3.20.20.70">
    <property type="entry name" value="Aldolase class I"/>
    <property type="match status" value="1"/>
</dbReference>
<name>A0ABX1VHT6_9PLAN</name>
<accession>A0ABX1VHT6</accession>
<comment type="caution">
    <text evidence="1">The sequence shown here is derived from an EMBL/GenBank/DDBJ whole genome shotgun (WGS) entry which is preliminary data.</text>
</comment>
<sequence>MLCIAVTPTSRTLAKVDLLNAARRADLVELCLDHLTKDPDVGDLLAACPKPVIVSCRSTQYGGKYDGGETHRLGLLRQAIIAGPAYVELDPDAAEALPRFGETKRLVAFHSPNKPLKKIAATVDRAVKELHADAVKFTWPTPDLAAAWPLIYAVSQKLSVPVVGQGIGGGGLTFSLLARMLGSPWIYAALEQGMEDVEGQPTVEALESVYDARAIDKKTRFVAFAGFPDRGATNGDQGSACRSWNAAATAAGVPQRALPLEVGKFDHLPDMLRILKIRVAALGPALSAEAAKEWSQFAPLSLDDADGRAVPTVAMQAKDGWRGRVSSRAALIHALTATCGGSLERRQITLLGAGIGTEALARMLMDRGATLAIADPDDAAAATTAQRLNARALQWRAVYSTHTDVLIRGERGANAPAPVPLGEGPKAYNHAGLEPRLTVADATAIWAETDFLAAARTHACTITEPSAVAAAVLSRLFEKVTGEAWPGGE</sequence>
<dbReference type="Proteomes" id="UP000609651">
    <property type="component" value="Unassembled WGS sequence"/>
</dbReference>
<dbReference type="RefSeq" id="WP_171189587.1">
    <property type="nucleotide sequence ID" value="NZ_WTPX01000183.1"/>
</dbReference>
<gene>
    <name evidence="1" type="primary">aroD</name>
    <name evidence="1" type="ORF">LzC2_37920</name>
</gene>
<dbReference type="Gene3D" id="3.40.50.720">
    <property type="entry name" value="NAD(P)-binding Rossmann-like Domain"/>
    <property type="match status" value="1"/>
</dbReference>
<evidence type="ECO:0000313" key="2">
    <source>
        <dbReference type="Proteomes" id="UP000609651"/>
    </source>
</evidence>
<dbReference type="InterPro" id="IPR022893">
    <property type="entry name" value="Shikimate_DH_fam"/>
</dbReference>
<dbReference type="SUPFAM" id="SSF51569">
    <property type="entry name" value="Aldolase"/>
    <property type="match status" value="1"/>
</dbReference>
<dbReference type="InterPro" id="IPR036291">
    <property type="entry name" value="NAD(P)-bd_dom_sf"/>
</dbReference>
<dbReference type="PANTHER" id="PTHR21089:SF1">
    <property type="entry name" value="BIFUNCTIONAL 3-DEHYDROQUINATE DEHYDRATASE_SHIKIMATE DEHYDROGENASE, CHLOROPLASTIC"/>
    <property type="match status" value="1"/>
</dbReference>
<dbReference type="EMBL" id="WTPX01000183">
    <property type="protein sequence ID" value="NNJ27684.1"/>
    <property type="molecule type" value="Genomic_DNA"/>
</dbReference>
<keyword evidence="1" id="KW-0456">Lyase</keyword>
<dbReference type="InterPro" id="IPR001381">
    <property type="entry name" value="DHquinase_I"/>
</dbReference>
<dbReference type="GO" id="GO:0003855">
    <property type="term" value="F:3-dehydroquinate dehydratase activity"/>
    <property type="evidence" value="ECO:0007669"/>
    <property type="project" value="UniProtKB-EC"/>
</dbReference>